<name>A0A4R4ZLI9_9ACTN</name>
<proteinExistence type="predicted"/>
<dbReference type="AlphaFoldDB" id="A0A4R4ZLI9"/>
<dbReference type="SUPFAM" id="SSF56281">
    <property type="entry name" value="Metallo-hydrolase/oxidoreductase"/>
    <property type="match status" value="1"/>
</dbReference>
<evidence type="ECO:0000259" key="1">
    <source>
        <dbReference type="SMART" id="SM00849"/>
    </source>
</evidence>
<dbReference type="OrthoDB" id="3196337at2"/>
<keyword evidence="3" id="KW-1185">Reference proteome</keyword>
<evidence type="ECO:0000313" key="3">
    <source>
        <dbReference type="Proteomes" id="UP000295124"/>
    </source>
</evidence>
<dbReference type="EMBL" id="SMKX01000068">
    <property type="protein sequence ID" value="TDD57682.1"/>
    <property type="molecule type" value="Genomic_DNA"/>
</dbReference>
<dbReference type="Gene3D" id="3.60.15.10">
    <property type="entry name" value="Ribonuclease Z/Hydroxyacylglutathione hydrolase-like"/>
    <property type="match status" value="1"/>
</dbReference>
<keyword evidence="2" id="KW-0378">Hydrolase</keyword>
<protein>
    <submittedName>
        <fullName evidence="2">MBL fold metallo-hydrolase</fullName>
    </submittedName>
</protein>
<comment type="caution">
    <text evidence="2">The sequence shown here is derived from an EMBL/GenBank/DDBJ whole genome shotgun (WGS) entry which is preliminary data.</text>
</comment>
<dbReference type="PANTHER" id="PTHR42951:SF17">
    <property type="entry name" value="METALLO-BETA-LACTAMASE DOMAIN-CONTAINING PROTEIN"/>
    <property type="match status" value="1"/>
</dbReference>
<dbReference type="CDD" id="cd07721">
    <property type="entry name" value="yflN-like_MBL-fold"/>
    <property type="match status" value="1"/>
</dbReference>
<dbReference type="RefSeq" id="WP_132170537.1">
    <property type="nucleotide sequence ID" value="NZ_SMKX01000068.1"/>
</dbReference>
<accession>A0A4R4ZLI9</accession>
<dbReference type="GO" id="GO:0016787">
    <property type="term" value="F:hydrolase activity"/>
    <property type="evidence" value="ECO:0007669"/>
    <property type="project" value="UniProtKB-KW"/>
</dbReference>
<sequence>MKKLADDLYLLRGFPPHAINVFLMGDVVVDSGTRHAAGRILRQLKGRPVTAHAITHAHADHQGSSHVICEELGLPLLCGAGDADAMEEGSIADLAPVNVVTRWQTRHWAGPAHLVTTRLREGDMVGGFTVLETPGHTPGHVVFWREADRVALVGDVLNRRPSLAGSGLQEPPAGFTIDRARNREAIRRLADLSPSLLCFAHGKPLRNTYQLDTLVKRLDRKAAGKIR</sequence>
<dbReference type="PANTHER" id="PTHR42951">
    <property type="entry name" value="METALLO-BETA-LACTAMASE DOMAIN-CONTAINING"/>
    <property type="match status" value="1"/>
</dbReference>
<dbReference type="InterPro" id="IPR001279">
    <property type="entry name" value="Metallo-B-lactamas"/>
</dbReference>
<dbReference type="SMART" id="SM00849">
    <property type="entry name" value="Lactamase_B"/>
    <property type="match status" value="1"/>
</dbReference>
<gene>
    <name evidence="2" type="ORF">E1263_22585</name>
</gene>
<dbReference type="InterPro" id="IPR036866">
    <property type="entry name" value="RibonucZ/Hydroxyglut_hydro"/>
</dbReference>
<dbReference type="Proteomes" id="UP000295124">
    <property type="component" value="Unassembled WGS sequence"/>
</dbReference>
<dbReference type="Pfam" id="PF00753">
    <property type="entry name" value="Lactamase_B"/>
    <property type="match status" value="1"/>
</dbReference>
<evidence type="ECO:0000313" key="2">
    <source>
        <dbReference type="EMBL" id="TDD57682.1"/>
    </source>
</evidence>
<organism evidence="2 3">
    <name type="scientific">Kribbella antibiotica</name>
    <dbReference type="NCBI Taxonomy" id="190195"/>
    <lineage>
        <taxon>Bacteria</taxon>
        <taxon>Bacillati</taxon>
        <taxon>Actinomycetota</taxon>
        <taxon>Actinomycetes</taxon>
        <taxon>Propionibacteriales</taxon>
        <taxon>Kribbellaceae</taxon>
        <taxon>Kribbella</taxon>
    </lineage>
</organism>
<feature type="domain" description="Metallo-beta-lactamase" evidence="1">
    <location>
        <begin position="18"/>
        <end position="201"/>
    </location>
</feature>
<dbReference type="InterPro" id="IPR050855">
    <property type="entry name" value="NDM-1-like"/>
</dbReference>
<reference evidence="2 3" key="1">
    <citation type="submission" date="2019-03" db="EMBL/GenBank/DDBJ databases">
        <title>Draft genome sequences of novel Actinobacteria.</title>
        <authorList>
            <person name="Sahin N."/>
            <person name="Ay H."/>
            <person name="Saygin H."/>
        </authorList>
    </citation>
    <scope>NUCLEOTIDE SEQUENCE [LARGE SCALE GENOMIC DNA]</scope>
    <source>
        <strain evidence="2 3">JCM 13523</strain>
    </source>
</reference>